<evidence type="ECO:0000313" key="2">
    <source>
        <dbReference type="EMBL" id="KSU13564.1"/>
    </source>
</evidence>
<accession>A0A0V8DIV0</accession>
<sequence length="46" mass="5488">MLFGVFFKYFFVSLIIILGIVTAYFIIRVQENERKFSEVDKAKQTH</sequence>
<evidence type="ECO:0000256" key="1">
    <source>
        <dbReference type="SAM" id="Phobius"/>
    </source>
</evidence>
<comment type="caution">
    <text evidence="2">The sequence shown here is derived from an EMBL/GenBank/DDBJ whole genome shotgun (WGS) entry which is preliminary data.</text>
</comment>
<dbReference type="Proteomes" id="UP000054230">
    <property type="component" value="Unassembled WGS sequence"/>
</dbReference>
<keyword evidence="1" id="KW-0812">Transmembrane</keyword>
<dbReference type="EMBL" id="LKLP01000028">
    <property type="protein sequence ID" value="KSU13564.1"/>
    <property type="molecule type" value="Genomic_DNA"/>
</dbReference>
<evidence type="ECO:0000313" key="3">
    <source>
        <dbReference type="Proteomes" id="UP000054230"/>
    </source>
</evidence>
<name>A0A0V8DIV0_LACLL</name>
<keyword evidence="1" id="KW-1133">Transmembrane helix</keyword>
<gene>
    <name evidence="2" type="ORF">LMG8520_0543</name>
</gene>
<protein>
    <submittedName>
        <fullName evidence="2">Uncharacterized protein</fullName>
    </submittedName>
</protein>
<reference evidence="3" key="1">
    <citation type="submission" date="2015-10" db="EMBL/GenBank/DDBJ databases">
        <title>Draft Genome Sequences of 11 Lactococcus lactis subspecies cremoris strains.</title>
        <authorList>
            <person name="Wels M."/>
            <person name="Backus L."/>
            <person name="Boekhorst J."/>
            <person name="Dijkstra A."/>
            <person name="Beerthuizen M."/>
            <person name="Kelly W."/>
            <person name="Siezen R."/>
            <person name="Bachmann H."/>
            <person name="Van Hijum S."/>
        </authorList>
    </citation>
    <scope>NUCLEOTIDE SEQUENCE [LARGE SCALE GENOMIC DNA]</scope>
    <source>
        <strain evidence="3">LMG8520</strain>
    </source>
</reference>
<keyword evidence="1" id="KW-0472">Membrane</keyword>
<dbReference type="PATRIC" id="fig|1360.106.peg.1914"/>
<proteinExistence type="predicted"/>
<feature type="transmembrane region" description="Helical" evidence="1">
    <location>
        <begin position="6"/>
        <end position="27"/>
    </location>
</feature>
<dbReference type="AlphaFoldDB" id="A0A0V8DIV0"/>
<organism evidence="2 3">
    <name type="scientific">Lactococcus lactis subsp. lactis</name>
    <name type="common">Streptococcus lactis</name>
    <dbReference type="NCBI Taxonomy" id="1360"/>
    <lineage>
        <taxon>Bacteria</taxon>
        <taxon>Bacillati</taxon>
        <taxon>Bacillota</taxon>
        <taxon>Bacilli</taxon>
        <taxon>Lactobacillales</taxon>
        <taxon>Streptococcaceae</taxon>
        <taxon>Lactococcus</taxon>
    </lineage>
</organism>